<evidence type="ECO:0000313" key="4">
    <source>
        <dbReference type="Proteomes" id="UP000435112"/>
    </source>
</evidence>
<dbReference type="EMBL" id="QXFU01001922">
    <property type="protein sequence ID" value="KAE8993258.1"/>
    <property type="molecule type" value="Genomic_DNA"/>
</dbReference>
<reference evidence="3 4" key="1">
    <citation type="submission" date="2018-09" db="EMBL/GenBank/DDBJ databases">
        <title>Genomic investigation of the strawberry pathogen Phytophthora fragariae indicates pathogenicity is determined by transcriptional variation in three key races.</title>
        <authorList>
            <person name="Adams T.M."/>
            <person name="Armitage A.D."/>
            <person name="Sobczyk M.K."/>
            <person name="Bates H.J."/>
            <person name="Dunwell J.M."/>
            <person name="Nellist C.F."/>
            <person name="Harrison R.J."/>
        </authorList>
    </citation>
    <scope>NUCLEOTIDE SEQUENCE [LARGE SCALE GENOMIC DNA]</scope>
    <source>
        <strain evidence="2 3">SCRP249</strain>
        <strain evidence="1 4">SCRP324</strain>
    </source>
</reference>
<dbReference type="EMBL" id="QXFV01001476">
    <property type="protein sequence ID" value="KAE9004983.1"/>
    <property type="molecule type" value="Genomic_DNA"/>
</dbReference>
<evidence type="ECO:0000313" key="3">
    <source>
        <dbReference type="Proteomes" id="UP000429607"/>
    </source>
</evidence>
<evidence type="ECO:0000313" key="1">
    <source>
        <dbReference type="EMBL" id="KAE8993258.1"/>
    </source>
</evidence>
<sequence length="132" mass="15644">MQWEAIMNTTFKKEEAIMPLPMAVVEAIKVELESFLEMPKFYKKMWQAREFSDVECRRWPVATFDDWKSTLRASIQTDAFEGYTRAFMKQLKMEATEHQIIKGWQVYKGTELLKNITMQPLINDLHSEAMQN</sequence>
<accession>A0A6A3JIA6</accession>
<name>A0A6A3JIA6_9STRA</name>
<dbReference type="Proteomes" id="UP000435112">
    <property type="component" value="Unassembled WGS sequence"/>
</dbReference>
<proteinExistence type="predicted"/>
<dbReference type="Proteomes" id="UP000429607">
    <property type="component" value="Unassembled WGS sequence"/>
</dbReference>
<gene>
    <name evidence="2" type="ORF">PR001_g17573</name>
    <name evidence="1" type="ORF">PR002_g20297</name>
</gene>
<comment type="caution">
    <text evidence="1">The sequence shown here is derived from an EMBL/GenBank/DDBJ whole genome shotgun (WGS) entry which is preliminary data.</text>
</comment>
<organism evidence="1 4">
    <name type="scientific">Phytophthora rubi</name>
    <dbReference type="NCBI Taxonomy" id="129364"/>
    <lineage>
        <taxon>Eukaryota</taxon>
        <taxon>Sar</taxon>
        <taxon>Stramenopiles</taxon>
        <taxon>Oomycota</taxon>
        <taxon>Peronosporomycetes</taxon>
        <taxon>Peronosporales</taxon>
        <taxon>Peronosporaceae</taxon>
        <taxon>Phytophthora</taxon>
    </lineage>
</organism>
<dbReference type="AlphaFoldDB" id="A0A6A3JIA6"/>
<protein>
    <submittedName>
        <fullName evidence="1">Uncharacterized protein</fullName>
    </submittedName>
</protein>
<evidence type="ECO:0000313" key="2">
    <source>
        <dbReference type="EMBL" id="KAE9004983.1"/>
    </source>
</evidence>